<gene>
    <name evidence="3" type="ORF">HRUBRA_02155</name>
</gene>
<dbReference type="InterPro" id="IPR047688">
    <property type="entry name" value="Endonuc_SmrA"/>
</dbReference>
<dbReference type="Gene3D" id="3.30.1370.110">
    <property type="match status" value="1"/>
</dbReference>
<feature type="domain" description="Smr" evidence="2">
    <location>
        <begin position="94"/>
        <end position="177"/>
    </location>
</feature>
<evidence type="ECO:0000313" key="3">
    <source>
        <dbReference type="EMBL" id="KGE03207.1"/>
    </source>
</evidence>
<proteinExistence type="predicted"/>
<dbReference type="OrthoDB" id="9808881at2"/>
<dbReference type="eggNOG" id="COG2840">
    <property type="taxonomic scope" value="Bacteria"/>
</dbReference>
<dbReference type="InterPro" id="IPR002625">
    <property type="entry name" value="Smr_dom"/>
</dbReference>
<evidence type="ECO:0000259" key="2">
    <source>
        <dbReference type="PROSITE" id="PS50828"/>
    </source>
</evidence>
<feature type="compositionally biased region" description="Low complexity" evidence="1">
    <location>
        <begin position="31"/>
        <end position="47"/>
    </location>
</feature>
<protein>
    <recommendedName>
        <fullName evidence="2">Smr domain-containing protein</fullName>
    </recommendedName>
</protein>
<reference evidence="3 4" key="1">
    <citation type="journal article" date="2014" name="Genome Announc.">
        <title>Genome Sequence of Gammaproteobacterial Pseudohaliea rubra Type Strain DSM 19751, Isolated from Coastal Seawater of the Mediterranean Sea.</title>
        <authorList>
            <person name="Spring S."/>
            <person name="Fiebig A."/>
            <person name="Riedel T."/>
            <person name="Goker M."/>
            <person name="Klenk H.P."/>
        </authorList>
    </citation>
    <scope>NUCLEOTIDE SEQUENCE [LARGE SCALE GENOMIC DNA]</scope>
    <source>
        <strain evidence="3 4">DSM 19751</strain>
    </source>
</reference>
<accession>A0A095VP13</accession>
<name>A0A095VP13_9GAMM</name>
<dbReference type="SUPFAM" id="SSF160443">
    <property type="entry name" value="SMR domain-like"/>
    <property type="match status" value="1"/>
</dbReference>
<feature type="region of interest" description="Disordered" evidence="1">
    <location>
        <begin position="24"/>
        <end position="55"/>
    </location>
</feature>
<dbReference type="Proteomes" id="UP000029640">
    <property type="component" value="Unassembled WGS sequence"/>
</dbReference>
<dbReference type="RefSeq" id="WP_035515806.1">
    <property type="nucleotide sequence ID" value="NZ_KN234758.1"/>
</dbReference>
<evidence type="ECO:0000256" key="1">
    <source>
        <dbReference type="SAM" id="MobiDB-lite"/>
    </source>
</evidence>
<dbReference type="InterPro" id="IPR036063">
    <property type="entry name" value="Smr_dom_sf"/>
</dbReference>
<dbReference type="PANTHER" id="PTHR35562">
    <property type="entry name" value="DNA ENDONUCLEASE SMRA-RELATED"/>
    <property type="match status" value="1"/>
</dbReference>
<dbReference type="NCBIfam" id="NF033154">
    <property type="entry name" value="endonuc_SmrA"/>
    <property type="match status" value="1"/>
</dbReference>
<evidence type="ECO:0000313" key="4">
    <source>
        <dbReference type="Proteomes" id="UP000029640"/>
    </source>
</evidence>
<comment type="caution">
    <text evidence="3">The sequence shown here is derived from an EMBL/GenBank/DDBJ whole genome shotgun (WGS) entry which is preliminary data.</text>
</comment>
<dbReference type="STRING" id="1265313.HRUBRA_02155"/>
<keyword evidence="4" id="KW-1185">Reference proteome</keyword>
<dbReference type="AlphaFoldDB" id="A0A095VP13"/>
<dbReference type="Pfam" id="PF01713">
    <property type="entry name" value="Smr"/>
    <property type="match status" value="1"/>
</dbReference>
<dbReference type="HOGENOM" id="CLU_055978_1_2_6"/>
<dbReference type="SMART" id="SM00463">
    <property type="entry name" value="SMR"/>
    <property type="match status" value="1"/>
</dbReference>
<dbReference type="GO" id="GO:0004520">
    <property type="term" value="F:DNA endonuclease activity"/>
    <property type="evidence" value="ECO:0007669"/>
    <property type="project" value="TreeGrafter"/>
</dbReference>
<dbReference type="PANTHER" id="PTHR35562:SF2">
    <property type="entry name" value="DNA ENDONUCLEASE SMRA-RELATED"/>
    <property type="match status" value="1"/>
</dbReference>
<organism evidence="3 4">
    <name type="scientific">Pseudohaliea rubra DSM 19751</name>
    <dbReference type="NCBI Taxonomy" id="1265313"/>
    <lineage>
        <taxon>Bacteria</taxon>
        <taxon>Pseudomonadati</taxon>
        <taxon>Pseudomonadota</taxon>
        <taxon>Gammaproteobacteria</taxon>
        <taxon>Cellvibrionales</taxon>
        <taxon>Halieaceae</taxon>
        <taxon>Pseudohaliea</taxon>
    </lineage>
</organism>
<dbReference type="EMBL" id="AUVB01000062">
    <property type="protein sequence ID" value="KGE03207.1"/>
    <property type="molecule type" value="Genomic_DNA"/>
</dbReference>
<dbReference type="PROSITE" id="PS50828">
    <property type="entry name" value="SMR"/>
    <property type="match status" value="1"/>
</dbReference>
<sequence>MHDDDELFWQEMADVAPLRRERRVRRGDGGADAATLAARRSAAVTAPGRDRNPLREDGIEAKDPWYVLAFKRPGIQNGVYRKLKQGRYPADARLDLHRMTVREARGELFAFVEDCLELGLRSVLLVHGKGERKPKDERLSVLKGAVDQWLRELEAVQAFHSAQPQHGGTGAVYVLLRKSEAKKQENRERFLRGRVPVE</sequence>